<dbReference type="Pfam" id="PF19254">
    <property type="entry name" value="DUF5901"/>
    <property type="match status" value="1"/>
</dbReference>
<protein>
    <recommendedName>
        <fullName evidence="2">FHA domain-containing protein</fullName>
    </recommendedName>
</protein>
<dbReference type="PROSITE" id="PS50006">
    <property type="entry name" value="FHA_DOMAIN"/>
    <property type="match status" value="1"/>
</dbReference>
<proteinExistence type="predicted"/>
<feature type="domain" description="FHA" evidence="2">
    <location>
        <begin position="193"/>
        <end position="250"/>
    </location>
</feature>
<accession>A0A6C0FDJ5</accession>
<evidence type="ECO:0000256" key="1">
    <source>
        <dbReference type="SAM" id="MobiDB-lite"/>
    </source>
</evidence>
<name>A0A6C0FDJ5_9ZZZZ</name>
<organism evidence="3">
    <name type="scientific">viral metagenome</name>
    <dbReference type="NCBI Taxonomy" id="1070528"/>
    <lineage>
        <taxon>unclassified sequences</taxon>
        <taxon>metagenomes</taxon>
        <taxon>organismal metagenomes</taxon>
    </lineage>
</organism>
<dbReference type="AlphaFoldDB" id="A0A6C0FDJ5"/>
<feature type="region of interest" description="Disordered" evidence="1">
    <location>
        <begin position="360"/>
        <end position="451"/>
    </location>
</feature>
<evidence type="ECO:0000313" key="3">
    <source>
        <dbReference type="EMBL" id="QHT37265.1"/>
    </source>
</evidence>
<dbReference type="InterPro" id="IPR000253">
    <property type="entry name" value="FHA_dom"/>
</dbReference>
<feature type="compositionally biased region" description="Low complexity" evidence="1">
    <location>
        <begin position="491"/>
        <end position="521"/>
    </location>
</feature>
<sequence length="728" mass="82796">MSIEDIDYLKHNSFTESYMCFVDSKFRDKLKWPTPQEYELKFSTPFRNVYSVSIIDASIPRTQYNIDVDNNRLYYCLGNDENFDYIEIPIGDYDDERLIEVINQSFVDTTYNNTGENVSIKISNLSENPEERSTFKFTCNLPFKFDMLQSTIAQVLGFDMPVQNSDISDDLYGDDSNNFIFTNTNNDESTTYDVINQSSDNDIIEMLNSNQVLRFHFNVHLDHSYRRIHSIKIEIDEIYENGERVNPVPLSNYEQNRNDAKSYAEFYLYYNENSGTIDNPIYQYVLNGNLKYIEALNDEQENSFYLYFEYSDSNKPGIFLEGQHLLFIRSSYNLSVKLVAADANQEMYIQHVNGIITPTPTNTVSQQSTPSITSTPTNTISQPTPSITSTPTNTVLQPTPSITSTPTNTILQPTPSTTPTSTNTITQPTPSTTPTSTNTITQPIPTFTPSATTTFTESVTETLSATPTVATMTMTIPNQTPTQTHIPARPSPTTTLTEPSPTYTAPSPTTTITEPSPTYTAPTPTESVTQTITQGTPTLYFPQQEPHLFPDESNIAGNPLEANANLSQLKRINGGNYVPAIHIKSMEPLYQIIAPGLYSLIGDRYVLLRCPEIEEHMYRSRSFERYTMGIAKFNLATQGYDENRLDYSGLPPREFHPIGKLSTMTLRFERPNGNFYNFRGINHTLTIVIKYYEPKQTKPFTNYTLNSHYNPNYFEYVQNHESESDEEI</sequence>
<evidence type="ECO:0000259" key="2">
    <source>
        <dbReference type="PROSITE" id="PS50006"/>
    </source>
</evidence>
<dbReference type="EMBL" id="MN738791">
    <property type="protein sequence ID" value="QHT37265.1"/>
    <property type="molecule type" value="Genomic_DNA"/>
</dbReference>
<feature type="compositionally biased region" description="Low complexity" evidence="1">
    <location>
        <begin position="365"/>
        <end position="451"/>
    </location>
</feature>
<feature type="region of interest" description="Disordered" evidence="1">
    <location>
        <begin position="478"/>
        <end position="525"/>
    </location>
</feature>
<reference evidence="3" key="1">
    <citation type="journal article" date="2020" name="Nature">
        <title>Giant virus diversity and host interactions through global metagenomics.</title>
        <authorList>
            <person name="Schulz F."/>
            <person name="Roux S."/>
            <person name="Paez-Espino D."/>
            <person name="Jungbluth S."/>
            <person name="Walsh D.A."/>
            <person name="Denef V.J."/>
            <person name="McMahon K.D."/>
            <person name="Konstantinidis K.T."/>
            <person name="Eloe-Fadrosh E.A."/>
            <person name="Kyrpides N.C."/>
            <person name="Woyke T."/>
        </authorList>
    </citation>
    <scope>NUCLEOTIDE SEQUENCE</scope>
    <source>
        <strain evidence="3">GVMAG-S-ERX555967-131</strain>
    </source>
</reference>
<dbReference type="InterPro" id="IPR045420">
    <property type="entry name" value="DUF5901"/>
</dbReference>